<gene>
    <name evidence="1" type="ORF">C0630_12440</name>
</gene>
<dbReference type="EMBL" id="PKUN01000021">
    <property type="protein sequence ID" value="PLX61196.1"/>
    <property type="molecule type" value="Genomic_DNA"/>
</dbReference>
<proteinExistence type="predicted"/>
<name>A0A2N6CVG1_9GAMM</name>
<evidence type="ECO:0000313" key="1">
    <source>
        <dbReference type="EMBL" id="PLX61196.1"/>
    </source>
</evidence>
<organism evidence="1 2">
    <name type="scientific">Sedimenticola selenatireducens</name>
    <dbReference type="NCBI Taxonomy" id="191960"/>
    <lineage>
        <taxon>Bacteria</taxon>
        <taxon>Pseudomonadati</taxon>
        <taxon>Pseudomonadota</taxon>
        <taxon>Gammaproteobacteria</taxon>
        <taxon>Chromatiales</taxon>
        <taxon>Sedimenticolaceae</taxon>
        <taxon>Sedimenticola</taxon>
    </lineage>
</organism>
<sequence length="73" mass="8337">MDNQVQVTLDKAVYDQLVGLQTGSFHDINTVVERLLFHGDRKVRLEADEPHYTMEQELQRERDGVFASSGICS</sequence>
<dbReference type="AlphaFoldDB" id="A0A2N6CVG1"/>
<comment type="caution">
    <text evidence="1">The sequence shown here is derived from an EMBL/GenBank/DDBJ whole genome shotgun (WGS) entry which is preliminary data.</text>
</comment>
<dbReference type="Proteomes" id="UP000235015">
    <property type="component" value="Unassembled WGS sequence"/>
</dbReference>
<protein>
    <submittedName>
        <fullName evidence="1">Uncharacterized protein</fullName>
    </submittedName>
</protein>
<dbReference type="RefSeq" id="WP_029131916.1">
    <property type="nucleotide sequence ID" value="NZ_CAXXYC010000004.1"/>
</dbReference>
<accession>A0A2N6CVG1</accession>
<evidence type="ECO:0000313" key="2">
    <source>
        <dbReference type="Proteomes" id="UP000235015"/>
    </source>
</evidence>
<reference evidence="1 2" key="1">
    <citation type="submission" date="2017-11" db="EMBL/GenBank/DDBJ databases">
        <title>Genome-resolved metagenomics identifies genetic mobility, metabolic interactions, and unexpected diversity in perchlorate-reducing communities.</title>
        <authorList>
            <person name="Barnum T.P."/>
            <person name="Figueroa I.A."/>
            <person name="Carlstrom C.I."/>
            <person name="Lucas L.N."/>
            <person name="Engelbrektson A.L."/>
            <person name="Coates J.D."/>
        </authorList>
    </citation>
    <scope>NUCLEOTIDE SEQUENCE [LARGE SCALE GENOMIC DNA]</scope>
    <source>
        <strain evidence="1">BM301</strain>
    </source>
</reference>